<evidence type="ECO:0000256" key="2">
    <source>
        <dbReference type="SAM" id="Phobius"/>
    </source>
</evidence>
<feature type="region of interest" description="Disordered" evidence="1">
    <location>
        <begin position="172"/>
        <end position="202"/>
    </location>
</feature>
<evidence type="ECO:0000313" key="4">
    <source>
        <dbReference type="EMBL" id="KAK7106725.1"/>
    </source>
</evidence>
<feature type="region of interest" description="Disordered" evidence="1">
    <location>
        <begin position="240"/>
        <end position="270"/>
    </location>
</feature>
<proteinExistence type="predicted"/>
<name>A0AAN9BJK0_9CAEN</name>
<gene>
    <name evidence="4" type="ORF">V1264_017948</name>
</gene>
<accession>A0AAN9BJK0</accession>
<feature type="region of interest" description="Disordered" evidence="1">
    <location>
        <begin position="426"/>
        <end position="463"/>
    </location>
</feature>
<feature type="compositionally biased region" description="Low complexity" evidence="1">
    <location>
        <begin position="174"/>
        <end position="190"/>
    </location>
</feature>
<feature type="chain" id="PRO_5042994346" evidence="3">
    <location>
        <begin position="21"/>
        <end position="463"/>
    </location>
</feature>
<keyword evidence="2" id="KW-0812">Transmembrane</keyword>
<feature type="compositionally biased region" description="Polar residues" evidence="1">
    <location>
        <begin position="257"/>
        <end position="270"/>
    </location>
</feature>
<feature type="transmembrane region" description="Helical" evidence="2">
    <location>
        <begin position="143"/>
        <end position="167"/>
    </location>
</feature>
<protein>
    <submittedName>
        <fullName evidence="4">Uncharacterized protein</fullName>
    </submittedName>
</protein>
<dbReference type="EMBL" id="JBAMIC010000007">
    <property type="protein sequence ID" value="KAK7106725.1"/>
    <property type="molecule type" value="Genomic_DNA"/>
</dbReference>
<keyword evidence="3" id="KW-0732">Signal</keyword>
<dbReference type="AlphaFoldDB" id="A0AAN9BJK0"/>
<feature type="signal peptide" evidence="3">
    <location>
        <begin position="1"/>
        <end position="20"/>
    </location>
</feature>
<reference evidence="4 5" key="1">
    <citation type="submission" date="2024-02" db="EMBL/GenBank/DDBJ databases">
        <title>Chromosome-scale genome assembly of the rough periwinkle Littorina saxatilis.</title>
        <authorList>
            <person name="De Jode A."/>
            <person name="Faria R."/>
            <person name="Formenti G."/>
            <person name="Sims Y."/>
            <person name="Smith T.P."/>
            <person name="Tracey A."/>
            <person name="Wood J.M.D."/>
            <person name="Zagrodzka Z.B."/>
            <person name="Johannesson K."/>
            <person name="Butlin R.K."/>
            <person name="Leder E.H."/>
        </authorList>
    </citation>
    <scope>NUCLEOTIDE SEQUENCE [LARGE SCALE GENOMIC DNA]</scope>
    <source>
        <strain evidence="4">Snail1</strain>
        <tissue evidence="4">Muscle</tissue>
    </source>
</reference>
<keyword evidence="2" id="KW-0472">Membrane</keyword>
<keyword evidence="2" id="KW-1133">Transmembrane helix</keyword>
<sequence length="463" mass="50428">MSCLYALVWSVLTLSSQVQAESFNLTECNEGRFDITQHKESSLTCIGLTAQHNIYWSITDPFDGEEIRIGECRSCSQPCPSCSVVVSGYNASRATFDTTVLQILDTSQIPDNSTIKCSSFNNATQTSCQAFVILAKRESGSRVAVVAGGTVGLVSLVVIALIVAVIIKRKRTPNNKSSGGDSNPGSSNNGLTIASRIGGEGSGHIQEGAADLMNDTFLSAEDVRALMAIRNLGHPISIEHLNLPHDHPPPLPKRNNETGNGPSKNAKPKTTANTVALTHHVEQAGQLNASGEREETFAEQTYARVKKKPKKKPKEKNELLVNRTQVDRKVEHTRTAGVEDSNNISQLEQDTTTSAVYRNIGEVSHIPRDKVKRGKQTPNMNGAQGDVELTELNTKTKIRTEAKHIGNHGDGNRTRKAAAETMTSEREVTKTADIDDDDDYHNLHHSRPVCDDTDPTYNHLTSV</sequence>
<evidence type="ECO:0000313" key="5">
    <source>
        <dbReference type="Proteomes" id="UP001374579"/>
    </source>
</evidence>
<evidence type="ECO:0000256" key="3">
    <source>
        <dbReference type="SAM" id="SignalP"/>
    </source>
</evidence>
<comment type="caution">
    <text evidence="4">The sequence shown here is derived from an EMBL/GenBank/DDBJ whole genome shotgun (WGS) entry which is preliminary data.</text>
</comment>
<keyword evidence="5" id="KW-1185">Reference proteome</keyword>
<organism evidence="4 5">
    <name type="scientific">Littorina saxatilis</name>
    <dbReference type="NCBI Taxonomy" id="31220"/>
    <lineage>
        <taxon>Eukaryota</taxon>
        <taxon>Metazoa</taxon>
        <taxon>Spiralia</taxon>
        <taxon>Lophotrochozoa</taxon>
        <taxon>Mollusca</taxon>
        <taxon>Gastropoda</taxon>
        <taxon>Caenogastropoda</taxon>
        <taxon>Littorinimorpha</taxon>
        <taxon>Littorinoidea</taxon>
        <taxon>Littorinidae</taxon>
        <taxon>Littorina</taxon>
    </lineage>
</organism>
<dbReference type="Proteomes" id="UP001374579">
    <property type="component" value="Unassembled WGS sequence"/>
</dbReference>
<evidence type="ECO:0000256" key="1">
    <source>
        <dbReference type="SAM" id="MobiDB-lite"/>
    </source>
</evidence>